<sequence>MAGLKDENCKTKFCQGLSMLVGVRTRKKFSDTDSFTMCIQDAARKTLPVLLRSLPLHLYNSVCVARSTGDFKQEKRLRRKLRHQLQKDHEKE</sequence>
<organism evidence="1 2">
    <name type="scientific">Necator americanus</name>
    <name type="common">Human hookworm</name>
    <dbReference type="NCBI Taxonomy" id="51031"/>
    <lineage>
        <taxon>Eukaryota</taxon>
        <taxon>Metazoa</taxon>
        <taxon>Ecdysozoa</taxon>
        <taxon>Nematoda</taxon>
        <taxon>Chromadorea</taxon>
        <taxon>Rhabditida</taxon>
        <taxon>Rhabditina</taxon>
        <taxon>Rhabditomorpha</taxon>
        <taxon>Strongyloidea</taxon>
        <taxon>Ancylostomatidae</taxon>
        <taxon>Bunostominae</taxon>
        <taxon>Necator</taxon>
    </lineage>
</organism>
<comment type="caution">
    <text evidence="1">The sequence shown here is derived from an EMBL/GenBank/DDBJ whole genome shotgun (WGS) entry which is preliminary data.</text>
</comment>
<proteinExistence type="predicted"/>
<evidence type="ECO:0000313" key="1">
    <source>
        <dbReference type="EMBL" id="KAK6760924.1"/>
    </source>
</evidence>
<dbReference type="Proteomes" id="UP001303046">
    <property type="component" value="Unassembled WGS sequence"/>
</dbReference>
<dbReference type="EMBL" id="JAVFWL010000006">
    <property type="protein sequence ID" value="KAK6760924.1"/>
    <property type="molecule type" value="Genomic_DNA"/>
</dbReference>
<reference evidence="1 2" key="1">
    <citation type="submission" date="2023-08" db="EMBL/GenBank/DDBJ databases">
        <title>A Necator americanus chromosomal reference genome.</title>
        <authorList>
            <person name="Ilik V."/>
            <person name="Petrzelkova K.J."/>
            <person name="Pardy F."/>
            <person name="Fuh T."/>
            <person name="Niatou-Singa F.S."/>
            <person name="Gouil Q."/>
            <person name="Baker L."/>
            <person name="Ritchie M.E."/>
            <person name="Jex A.R."/>
            <person name="Gazzola D."/>
            <person name="Li H."/>
            <person name="Toshio Fujiwara R."/>
            <person name="Zhan B."/>
            <person name="Aroian R.V."/>
            <person name="Pafco B."/>
            <person name="Schwarz E.M."/>
        </authorList>
    </citation>
    <scope>NUCLEOTIDE SEQUENCE [LARGE SCALE GENOMIC DNA]</scope>
    <source>
        <strain evidence="1 2">Aroian</strain>
        <tissue evidence="1">Whole animal</tissue>
    </source>
</reference>
<gene>
    <name evidence="1" type="primary">Necator_chrX.g22278</name>
    <name evidence="1" type="ORF">RB195_022117</name>
</gene>
<name>A0ABR1EE00_NECAM</name>
<keyword evidence="2" id="KW-1185">Reference proteome</keyword>
<accession>A0ABR1EE00</accession>
<protein>
    <submittedName>
        <fullName evidence="1">Uncharacterized protein</fullName>
    </submittedName>
</protein>
<evidence type="ECO:0000313" key="2">
    <source>
        <dbReference type="Proteomes" id="UP001303046"/>
    </source>
</evidence>